<dbReference type="Gene3D" id="1.50.10.20">
    <property type="match status" value="1"/>
</dbReference>
<evidence type="ECO:0000256" key="2">
    <source>
        <dbReference type="ARBA" id="ARBA00004308"/>
    </source>
</evidence>
<evidence type="ECO:0000256" key="3">
    <source>
        <dbReference type="ARBA" id="ARBA00009699"/>
    </source>
</evidence>
<evidence type="ECO:0000313" key="14">
    <source>
        <dbReference type="Proteomes" id="UP000284375"/>
    </source>
</evidence>
<dbReference type="PANTHER" id="PTHR12145">
    <property type="entry name" value="MANNAN ENDO-1,6-ALPHA-MANNOSIDASE DCW1"/>
    <property type="match status" value="1"/>
</dbReference>
<dbReference type="InterPro" id="IPR008928">
    <property type="entry name" value="6-hairpin_glycosidase_sf"/>
</dbReference>
<dbReference type="STRING" id="252740.A0A423WCM3"/>
<dbReference type="EC" id="3.2.1.101" evidence="4 10"/>
<dbReference type="SUPFAM" id="SSF48208">
    <property type="entry name" value="Six-hairpin glycosidases"/>
    <property type="match status" value="1"/>
</dbReference>
<organism evidence="13 14">
    <name type="scientific">Cytospora chrysosperma</name>
    <name type="common">Cytospora canker fungus</name>
    <name type="synonym">Sphaeria chrysosperma</name>
    <dbReference type="NCBI Taxonomy" id="252740"/>
    <lineage>
        <taxon>Eukaryota</taxon>
        <taxon>Fungi</taxon>
        <taxon>Dikarya</taxon>
        <taxon>Ascomycota</taxon>
        <taxon>Pezizomycotina</taxon>
        <taxon>Sordariomycetes</taxon>
        <taxon>Sordariomycetidae</taxon>
        <taxon>Diaporthales</taxon>
        <taxon>Cytosporaceae</taxon>
        <taxon>Cytospora</taxon>
    </lineage>
</organism>
<dbReference type="GO" id="GO:0008496">
    <property type="term" value="F:mannan endo-1,6-alpha-mannosidase activity"/>
    <property type="evidence" value="ECO:0007669"/>
    <property type="project" value="UniProtKB-UniRule"/>
</dbReference>
<evidence type="ECO:0000256" key="5">
    <source>
        <dbReference type="ARBA" id="ARBA00022729"/>
    </source>
</evidence>
<dbReference type="PANTHER" id="PTHR12145:SF38">
    <property type="entry name" value="MANNAN ENDO-1,6-ALPHA-MANNOSIDASE"/>
    <property type="match status" value="1"/>
</dbReference>
<dbReference type="InterPro" id="IPR014480">
    <property type="entry name" value="Mannan-1_6-alpha_mannosidase"/>
</dbReference>
<keyword evidence="7 11" id="KW-0472">Membrane</keyword>
<dbReference type="EMBL" id="LJZO01000007">
    <property type="protein sequence ID" value="ROW01151.1"/>
    <property type="molecule type" value="Genomic_DNA"/>
</dbReference>
<evidence type="ECO:0000256" key="10">
    <source>
        <dbReference type="PIRNR" id="PIRNR016302"/>
    </source>
</evidence>
<keyword evidence="9 10" id="KW-0326">Glycosidase</keyword>
<evidence type="ECO:0000256" key="12">
    <source>
        <dbReference type="SAM" id="SignalP"/>
    </source>
</evidence>
<keyword evidence="11" id="KW-1133">Transmembrane helix</keyword>
<dbReference type="InterPro" id="IPR005198">
    <property type="entry name" value="Glyco_hydro_76"/>
</dbReference>
<accession>A0A423WCM3</accession>
<evidence type="ECO:0000256" key="1">
    <source>
        <dbReference type="ARBA" id="ARBA00001452"/>
    </source>
</evidence>
<keyword evidence="14" id="KW-1185">Reference proteome</keyword>
<comment type="similarity">
    <text evidence="3 10">Belongs to the glycosyl hydrolase 76 family.</text>
</comment>
<evidence type="ECO:0000256" key="7">
    <source>
        <dbReference type="ARBA" id="ARBA00023136"/>
    </source>
</evidence>
<dbReference type="GO" id="GO:0016052">
    <property type="term" value="P:carbohydrate catabolic process"/>
    <property type="evidence" value="ECO:0007669"/>
    <property type="project" value="InterPro"/>
</dbReference>
<comment type="catalytic activity">
    <reaction evidence="1 10">
        <text>Random hydrolysis of (1-&gt;6)-alpha-D-mannosidic linkages in unbranched (1-&gt;6)-mannans.</text>
        <dbReference type="EC" id="3.2.1.101"/>
    </reaction>
</comment>
<dbReference type="FunFam" id="1.50.10.20:FF:000006">
    <property type="entry name" value="Mannan endo-1,6-alpha-mannosidase"/>
    <property type="match status" value="1"/>
</dbReference>
<gene>
    <name evidence="13" type="ORF">VSDG_02659</name>
</gene>
<evidence type="ECO:0000256" key="6">
    <source>
        <dbReference type="ARBA" id="ARBA00022801"/>
    </source>
</evidence>
<dbReference type="Proteomes" id="UP000284375">
    <property type="component" value="Unassembled WGS sequence"/>
</dbReference>
<comment type="caution">
    <text evidence="13">The sequence shown here is derived from an EMBL/GenBank/DDBJ whole genome shotgun (WGS) entry which is preliminary data.</text>
</comment>
<evidence type="ECO:0000256" key="9">
    <source>
        <dbReference type="ARBA" id="ARBA00023295"/>
    </source>
</evidence>
<feature type="signal peptide" evidence="12">
    <location>
        <begin position="1"/>
        <end position="21"/>
    </location>
</feature>
<evidence type="ECO:0000256" key="8">
    <source>
        <dbReference type="ARBA" id="ARBA00023180"/>
    </source>
</evidence>
<dbReference type="Pfam" id="PF03663">
    <property type="entry name" value="Glyco_hydro_76"/>
    <property type="match status" value="1"/>
</dbReference>
<sequence length="478" mass="51127">MRVLLSHEFAVITAFLSYVTATTVVAPPSLNLDETASIRGVAKVLAEGTLSYYSGSATSFAELPAPYYWWECGALMGALLDYSHYTNDSSYNDLLTTALAAQLEPPYDLIVQKHRGDEGNDDQAFWGFAMLAAAERNFAQVADTSIPSWLQVAENTFNSMAGRWNTSACGGGLLWQIYPENPNGLSYRNSVSNGALFQISARLYRATGNETYLHWASKVWNWSAAISMISEDYVVYDGADSSDNCTEMNPVSFSYTAGIYLYGAAVLVNTTKGDASSTWLYRAEGLLRAAESFFTPFDNATNIMYEHACEQVDKCNTDMKSLKGYLSRFMYASSLMAPTLQPTIHRLLDASAVAAANACSGGSNSTTCGQKWYVGGFDGSVGLGQQMSALETVQGQLALQAPAPLAKGEIKDKSSASSSVASSVASSAAMALATASPTNTKRSKSAGVVLAIPGGENFWMALNVVVFTVVFTMGIGAV</sequence>
<dbReference type="GO" id="GO:0012505">
    <property type="term" value="C:endomembrane system"/>
    <property type="evidence" value="ECO:0007669"/>
    <property type="project" value="UniProtKB-SubCell"/>
</dbReference>
<keyword evidence="11" id="KW-0812">Transmembrane</keyword>
<dbReference type="AlphaFoldDB" id="A0A423WCM3"/>
<feature type="transmembrane region" description="Helical" evidence="11">
    <location>
        <begin position="458"/>
        <end position="477"/>
    </location>
</feature>
<dbReference type="PIRSF" id="PIRSF016302">
    <property type="entry name" value="Man_a_manosd"/>
    <property type="match status" value="1"/>
</dbReference>
<keyword evidence="5 12" id="KW-0732">Signal</keyword>
<evidence type="ECO:0000256" key="4">
    <source>
        <dbReference type="ARBA" id="ARBA00012350"/>
    </source>
</evidence>
<reference evidence="13 14" key="1">
    <citation type="submission" date="2015-09" db="EMBL/GenBank/DDBJ databases">
        <title>Host preference determinants of Valsa canker pathogens revealed by comparative genomics.</title>
        <authorList>
            <person name="Yin Z."/>
            <person name="Huang L."/>
        </authorList>
    </citation>
    <scope>NUCLEOTIDE SEQUENCE [LARGE SCALE GENOMIC DNA]</scope>
    <source>
        <strain evidence="13 14">YSFL</strain>
    </source>
</reference>
<comment type="subcellular location">
    <subcellularLocation>
        <location evidence="2">Endomembrane system</location>
    </subcellularLocation>
</comment>
<evidence type="ECO:0000313" key="13">
    <source>
        <dbReference type="EMBL" id="ROW01151.1"/>
    </source>
</evidence>
<name>A0A423WCM3_CYTCH</name>
<feature type="chain" id="PRO_5019079485" description="Mannan endo-1,6-alpha-mannosidase" evidence="12">
    <location>
        <begin position="22"/>
        <end position="478"/>
    </location>
</feature>
<keyword evidence="8" id="KW-0325">Glycoprotein</keyword>
<protein>
    <recommendedName>
        <fullName evidence="4 10">Mannan endo-1,6-alpha-mannosidase</fullName>
        <ecNumber evidence="4 10">3.2.1.101</ecNumber>
    </recommendedName>
</protein>
<dbReference type="OrthoDB" id="4187847at2759"/>
<dbReference type="GO" id="GO:0009272">
    <property type="term" value="P:fungal-type cell wall biogenesis"/>
    <property type="evidence" value="ECO:0007669"/>
    <property type="project" value="TreeGrafter"/>
</dbReference>
<keyword evidence="6 10" id="KW-0378">Hydrolase</keyword>
<proteinExistence type="inferred from homology"/>
<evidence type="ECO:0000256" key="11">
    <source>
        <dbReference type="SAM" id="Phobius"/>
    </source>
</evidence>